<proteinExistence type="predicted"/>
<organism evidence="2 3">
    <name type="scientific">Sphaeroforma arctica JP610</name>
    <dbReference type="NCBI Taxonomy" id="667725"/>
    <lineage>
        <taxon>Eukaryota</taxon>
        <taxon>Ichthyosporea</taxon>
        <taxon>Ichthyophonida</taxon>
        <taxon>Sphaeroforma</taxon>
    </lineage>
</organism>
<dbReference type="Proteomes" id="UP000054560">
    <property type="component" value="Unassembled WGS sequence"/>
</dbReference>
<feature type="compositionally biased region" description="Basic residues" evidence="1">
    <location>
        <begin position="43"/>
        <end position="52"/>
    </location>
</feature>
<dbReference type="GeneID" id="25901757"/>
<evidence type="ECO:0000313" key="2">
    <source>
        <dbReference type="EMBL" id="KNC86624.1"/>
    </source>
</evidence>
<gene>
    <name evidence="2" type="ORF">SARC_01253</name>
</gene>
<evidence type="ECO:0000313" key="3">
    <source>
        <dbReference type="Proteomes" id="UP000054560"/>
    </source>
</evidence>
<keyword evidence="3" id="KW-1185">Reference proteome</keyword>
<accession>A0A0L0GCJ8</accession>
<feature type="region of interest" description="Disordered" evidence="1">
    <location>
        <begin position="20"/>
        <end position="56"/>
    </location>
</feature>
<sequence length="92" mass="10365">MRRLILRQLVEDYAWSESEGVKTDSDVSDSSEEVVQEAPMVRMRSKRGKRSSRAGPVLRLQTPSPLRARIGIDARSVVHYGIRKLPDTESGL</sequence>
<dbReference type="RefSeq" id="XP_014160526.1">
    <property type="nucleotide sequence ID" value="XM_014305051.1"/>
</dbReference>
<name>A0A0L0GCJ8_9EUKA</name>
<dbReference type="EMBL" id="KQ241644">
    <property type="protein sequence ID" value="KNC86624.1"/>
    <property type="molecule type" value="Genomic_DNA"/>
</dbReference>
<reference evidence="2 3" key="1">
    <citation type="submission" date="2011-02" db="EMBL/GenBank/DDBJ databases">
        <title>The Genome Sequence of Sphaeroforma arctica JP610.</title>
        <authorList>
            <consortium name="The Broad Institute Genome Sequencing Platform"/>
            <person name="Russ C."/>
            <person name="Cuomo C."/>
            <person name="Young S.K."/>
            <person name="Zeng Q."/>
            <person name="Gargeya S."/>
            <person name="Alvarado L."/>
            <person name="Berlin A."/>
            <person name="Chapman S.B."/>
            <person name="Chen Z."/>
            <person name="Freedman E."/>
            <person name="Gellesch M."/>
            <person name="Goldberg J."/>
            <person name="Griggs A."/>
            <person name="Gujja S."/>
            <person name="Heilman E."/>
            <person name="Heiman D."/>
            <person name="Howarth C."/>
            <person name="Mehta T."/>
            <person name="Neiman D."/>
            <person name="Pearson M."/>
            <person name="Roberts A."/>
            <person name="Saif S."/>
            <person name="Shea T."/>
            <person name="Shenoy N."/>
            <person name="Sisk P."/>
            <person name="Stolte C."/>
            <person name="Sykes S."/>
            <person name="White J."/>
            <person name="Yandava C."/>
            <person name="Burger G."/>
            <person name="Gray M.W."/>
            <person name="Holland P.W.H."/>
            <person name="King N."/>
            <person name="Lang F.B.F."/>
            <person name="Roger A.J."/>
            <person name="Ruiz-Trillo I."/>
            <person name="Haas B."/>
            <person name="Nusbaum C."/>
            <person name="Birren B."/>
        </authorList>
    </citation>
    <scope>NUCLEOTIDE SEQUENCE [LARGE SCALE GENOMIC DNA]</scope>
    <source>
        <strain evidence="2 3">JP610</strain>
    </source>
</reference>
<evidence type="ECO:0000256" key="1">
    <source>
        <dbReference type="SAM" id="MobiDB-lite"/>
    </source>
</evidence>
<feature type="compositionally biased region" description="Acidic residues" evidence="1">
    <location>
        <begin position="26"/>
        <end position="35"/>
    </location>
</feature>
<protein>
    <submittedName>
        <fullName evidence="2">Uncharacterized protein</fullName>
    </submittedName>
</protein>
<dbReference type="AlphaFoldDB" id="A0A0L0GCJ8"/>